<dbReference type="EMBL" id="UINC01000240">
    <property type="protein sequence ID" value="SUZ51798.1"/>
    <property type="molecule type" value="Genomic_DNA"/>
</dbReference>
<name>A0A381NDD3_9ZZZZ</name>
<dbReference type="AlphaFoldDB" id="A0A381NDD3"/>
<evidence type="ECO:0000313" key="2">
    <source>
        <dbReference type="EMBL" id="SUZ51798.1"/>
    </source>
</evidence>
<reference evidence="2" key="1">
    <citation type="submission" date="2018-05" db="EMBL/GenBank/DDBJ databases">
        <authorList>
            <person name="Lanie J.A."/>
            <person name="Ng W.-L."/>
            <person name="Kazmierczak K.M."/>
            <person name="Andrzejewski T.M."/>
            <person name="Davidsen T.M."/>
            <person name="Wayne K.J."/>
            <person name="Tettelin H."/>
            <person name="Glass J.I."/>
            <person name="Rusch D."/>
            <person name="Podicherti R."/>
            <person name="Tsui H.-C.T."/>
            <person name="Winkler M.E."/>
        </authorList>
    </citation>
    <scope>NUCLEOTIDE SEQUENCE</scope>
</reference>
<proteinExistence type="predicted"/>
<dbReference type="Pfam" id="PF13769">
    <property type="entry name" value="Virulence_fact"/>
    <property type="match status" value="1"/>
</dbReference>
<organism evidence="2">
    <name type="scientific">marine metagenome</name>
    <dbReference type="NCBI Taxonomy" id="408172"/>
    <lineage>
        <taxon>unclassified sequences</taxon>
        <taxon>metagenomes</taxon>
        <taxon>ecological metagenomes</taxon>
    </lineage>
</organism>
<dbReference type="InterPro" id="IPR025989">
    <property type="entry name" value="Virulence_F_dom"/>
</dbReference>
<accession>A0A381NDD3</accession>
<evidence type="ECO:0000259" key="1">
    <source>
        <dbReference type="Pfam" id="PF13769"/>
    </source>
</evidence>
<gene>
    <name evidence="2" type="ORF">METZ01_LOCUS4652</name>
</gene>
<feature type="domain" description="Virulence factor" evidence="1">
    <location>
        <begin position="28"/>
        <end position="101"/>
    </location>
</feature>
<protein>
    <recommendedName>
        <fullName evidence="1">Virulence factor domain-containing protein</fullName>
    </recommendedName>
</protein>
<sequence>MSLIRIFHLSINLVSIGDLKMARVRVMYWKEIPVQVQAEDANNRVTRQLDERFQQAVDVIAMSDGSQGTDEYLEGWQFGPYLEHDASAADSAESVAGKLEQIPENFVKRILELQKNGSRDVQPGSIDNWSSS</sequence>